<feature type="signal peptide" evidence="1">
    <location>
        <begin position="1"/>
        <end position="29"/>
    </location>
</feature>
<dbReference type="Proteomes" id="UP000051264">
    <property type="component" value="Unassembled WGS sequence"/>
</dbReference>
<name>A0A0R1RT28_9LACO</name>
<dbReference type="eggNOG" id="ENOG5030ATT">
    <property type="taxonomic scope" value="Bacteria"/>
</dbReference>
<dbReference type="AlphaFoldDB" id="A0A0R1RT28"/>
<comment type="caution">
    <text evidence="2">The sequence shown here is derived from an EMBL/GenBank/DDBJ whole genome shotgun (WGS) entry which is preliminary data.</text>
</comment>
<dbReference type="EMBL" id="AZEX01000045">
    <property type="protein sequence ID" value="KRL59534.1"/>
    <property type="molecule type" value="Genomic_DNA"/>
</dbReference>
<feature type="chain" id="PRO_5006410159" description="WxL domain-containing protein" evidence="1">
    <location>
        <begin position="30"/>
        <end position="761"/>
    </location>
</feature>
<sequence>MRVAQFNRWLLVVLVTTAISFLSSGSVQASDYDDSLPIPVTKDGQDNYPLGVASYYGVFAGGDLTVGDGSHQLEGRIAVKSFDTKHDHDSYFENFRSDPVIVTNQLKPNAVFMMASSNKIAAQNKIMFDSQNLGNKIVANNVLNAKNDEQLWSLLPSGSVSAPDSNVDINRLKDKTIQGLVSQRTSFIDNKSKLIGAKTETNNDDSSYFTAATGQLKRISKFYSSFTSDITPITYDKDIVDKVTIDDGTGENPVVNITLKPGYEKKYATNPPLVFVNLSGIPKNVTINIMNQDTTIKKIKAAKDSEYETYEFSPYVFLNWTETQTFTWGWQSEYKISVNGVVNPNDGTNRINKLTSGHIINNFPNMTGDFIIDGQVNNQLISGTILTPYASQFTVKDYAIGGNFFGNIITGGNLEIDNNITAERSLVSRFDADGLSTDTIEKLDPNNPANLPQQLASVILKNGNQQQTVKSNQTVTFNYDDATSHLQPLPNSGIQTTVNITNPADQYHLFYRVITNGNKGKWHQYQANLSGESVTIPDLEAVLSKDSDYQITPQSSGAIASVSNVMGYQMQRQNQIEFGIAPTTVTTADLDTTGSQLSSQLTFNLAMQGSLQVSVPNSLDFGTEQLGQTGHSDVKMLLNTISLKQLKVANHGTAQQPEIAVYNPLQAQYQLHLGRLTAGDSPFNLPNNLLYQLSGETSGYTPMVDPNNQSPIGVMADAGIGGHRSVPAIVSTQRYLYFRLPFSNHYSVGTYTADFNWRLSI</sequence>
<dbReference type="OrthoDB" id="2252446at2"/>
<protein>
    <recommendedName>
        <fullName evidence="4">WxL domain-containing protein</fullName>
    </recommendedName>
</protein>
<dbReference type="PATRIC" id="fig|1423747.3.peg.1650"/>
<evidence type="ECO:0000313" key="3">
    <source>
        <dbReference type="Proteomes" id="UP000051264"/>
    </source>
</evidence>
<dbReference type="RefSeq" id="WP_025083553.1">
    <property type="nucleotide sequence ID" value="NZ_AZEX01000045.1"/>
</dbReference>
<dbReference type="STRING" id="1423747.FC69_GL001622"/>
<gene>
    <name evidence="2" type="ORF">FC69_GL001622</name>
</gene>
<proteinExistence type="predicted"/>
<evidence type="ECO:0000256" key="1">
    <source>
        <dbReference type="SAM" id="SignalP"/>
    </source>
</evidence>
<keyword evidence="1" id="KW-0732">Signal</keyword>
<accession>A0A0R1RT28</accession>
<reference evidence="2 3" key="1">
    <citation type="journal article" date="2015" name="Genome Announc.">
        <title>Expanding the biotechnology potential of lactobacilli through comparative genomics of 213 strains and associated genera.</title>
        <authorList>
            <person name="Sun Z."/>
            <person name="Harris H.M."/>
            <person name="McCann A."/>
            <person name="Guo C."/>
            <person name="Argimon S."/>
            <person name="Zhang W."/>
            <person name="Yang X."/>
            <person name="Jeffery I.B."/>
            <person name="Cooney J.C."/>
            <person name="Kagawa T.F."/>
            <person name="Liu W."/>
            <person name="Song Y."/>
            <person name="Salvetti E."/>
            <person name="Wrobel A."/>
            <person name="Rasinkangas P."/>
            <person name="Parkhill J."/>
            <person name="Rea M.C."/>
            <person name="O'Sullivan O."/>
            <person name="Ritari J."/>
            <person name="Douillard F.P."/>
            <person name="Paul Ross R."/>
            <person name="Yang R."/>
            <person name="Briner A.E."/>
            <person name="Felis G.E."/>
            <person name="de Vos W.M."/>
            <person name="Barrangou R."/>
            <person name="Klaenhammer T.R."/>
            <person name="Caufield P.W."/>
            <person name="Cui Y."/>
            <person name="Zhang H."/>
            <person name="O'Toole P.W."/>
        </authorList>
    </citation>
    <scope>NUCLEOTIDE SEQUENCE [LARGE SCALE GENOMIC DNA]</scope>
    <source>
        <strain evidence="2 3">DSM 14340</strain>
    </source>
</reference>
<evidence type="ECO:0000313" key="2">
    <source>
        <dbReference type="EMBL" id="KRL59534.1"/>
    </source>
</evidence>
<evidence type="ECO:0008006" key="4">
    <source>
        <dbReference type="Google" id="ProtNLM"/>
    </source>
</evidence>
<organism evidence="2 3">
    <name type="scientific">Latilactobacillus fuchuensis DSM 14340 = JCM 11249</name>
    <dbReference type="NCBI Taxonomy" id="1423747"/>
    <lineage>
        <taxon>Bacteria</taxon>
        <taxon>Bacillati</taxon>
        <taxon>Bacillota</taxon>
        <taxon>Bacilli</taxon>
        <taxon>Lactobacillales</taxon>
        <taxon>Lactobacillaceae</taxon>
        <taxon>Latilactobacillus</taxon>
    </lineage>
</organism>